<keyword evidence="2 6" id="KW-0808">Transferase</keyword>
<feature type="binding site" evidence="6">
    <location>
        <begin position="15"/>
        <end position="17"/>
    </location>
    <ligand>
        <name>N(1)-(5-phospho-beta-D-ribosyl)glycinamide</name>
        <dbReference type="ChEBI" id="CHEBI:143788"/>
    </ligand>
</feature>
<dbReference type="PANTHER" id="PTHR43369:SF2">
    <property type="entry name" value="PHOSPHORIBOSYLGLYCINAMIDE FORMYLTRANSFERASE"/>
    <property type="match status" value="1"/>
</dbReference>
<organism evidence="8">
    <name type="scientific">candidate division WOR-3 bacterium</name>
    <dbReference type="NCBI Taxonomy" id="2052148"/>
    <lineage>
        <taxon>Bacteria</taxon>
        <taxon>Bacteria division WOR-3</taxon>
    </lineage>
</organism>
<dbReference type="EC" id="2.1.2.2" evidence="6"/>
<accession>A0A7V3PT47</accession>
<dbReference type="AlphaFoldDB" id="A0A7V3PT47"/>
<dbReference type="InterPro" id="IPR001555">
    <property type="entry name" value="GART_AS"/>
</dbReference>
<dbReference type="InterPro" id="IPR002376">
    <property type="entry name" value="Formyl_transf_N"/>
</dbReference>
<evidence type="ECO:0000256" key="1">
    <source>
        <dbReference type="ARBA" id="ARBA00005054"/>
    </source>
</evidence>
<comment type="similarity">
    <text evidence="4 6">Belongs to the GART family.</text>
</comment>
<sequence>MKEKKSFAVLASGRGTNFEALARAAENPDFPGVIKVLIVNVPEAQVINRANTFRIPSVVVDHRQFKKRQDFETEVIRILEPYSVELICLAGFNRILSSLFLQRFPMRIMNIHPSLLPAFAGLQGIDVHRAVIEYGVKVTGCTVHFVTDDVDAGPIIIQRAISVRDVDTPESLALRVLVEEHQAYPQAVRLFLEDRLEIVGRRVFIRF</sequence>
<feature type="domain" description="Formyl transferase N-terminal" evidence="7">
    <location>
        <begin position="7"/>
        <end position="188"/>
    </location>
</feature>
<dbReference type="InterPro" id="IPR004607">
    <property type="entry name" value="GART"/>
</dbReference>
<evidence type="ECO:0000259" key="7">
    <source>
        <dbReference type="Pfam" id="PF00551"/>
    </source>
</evidence>
<dbReference type="GO" id="GO:0004644">
    <property type="term" value="F:phosphoribosylglycinamide formyltransferase activity"/>
    <property type="evidence" value="ECO:0007669"/>
    <property type="project" value="UniProtKB-UniRule"/>
</dbReference>
<evidence type="ECO:0000313" key="8">
    <source>
        <dbReference type="EMBL" id="HGD13019.1"/>
    </source>
</evidence>
<dbReference type="InterPro" id="IPR036477">
    <property type="entry name" value="Formyl_transf_N_sf"/>
</dbReference>
<dbReference type="PANTHER" id="PTHR43369">
    <property type="entry name" value="PHOSPHORIBOSYLGLYCINAMIDE FORMYLTRANSFERASE"/>
    <property type="match status" value="1"/>
</dbReference>
<evidence type="ECO:0000256" key="5">
    <source>
        <dbReference type="ARBA" id="ARBA00047664"/>
    </source>
</evidence>
<name>A0A7V3PT47_UNCW3</name>
<comment type="caution">
    <text evidence="8">The sequence shown here is derived from an EMBL/GenBank/DDBJ whole genome shotgun (WGS) entry which is preliminary data.</text>
</comment>
<dbReference type="EMBL" id="DTMZ01000068">
    <property type="protein sequence ID" value="HGD13019.1"/>
    <property type="molecule type" value="Genomic_DNA"/>
</dbReference>
<comment type="pathway">
    <text evidence="1 6">Purine metabolism; IMP biosynthesis via de novo pathway; N(2)-formyl-N(1)-(5-phospho-D-ribosyl)glycinamide from N(1)-(5-phospho-D-ribosyl)glycinamide (10-formyl THF route): step 1/1.</text>
</comment>
<evidence type="ECO:0000256" key="3">
    <source>
        <dbReference type="ARBA" id="ARBA00022755"/>
    </source>
</evidence>
<dbReference type="UniPathway" id="UPA00074">
    <property type="reaction ID" value="UER00126"/>
</dbReference>
<feature type="site" description="Raises pKa of active site His" evidence="6">
    <location>
        <position position="151"/>
    </location>
</feature>
<comment type="function">
    <text evidence="6">Catalyzes the transfer of a formyl group from 10-formyltetrahydrofolate to 5-phospho-ribosyl-glycinamide (GAR), producing 5-phospho-ribosyl-N-formylglycinamide (FGAR) and tetrahydrofolate.</text>
</comment>
<feature type="binding site" evidence="6">
    <location>
        <position position="110"/>
    </location>
    <ligand>
        <name>(6R)-10-formyltetrahydrofolate</name>
        <dbReference type="ChEBI" id="CHEBI:195366"/>
    </ligand>
</feature>
<keyword evidence="3 6" id="KW-0658">Purine biosynthesis</keyword>
<feature type="active site" description="Proton donor" evidence="6">
    <location>
        <position position="112"/>
    </location>
</feature>
<dbReference type="Pfam" id="PF00551">
    <property type="entry name" value="Formyl_trans_N"/>
    <property type="match status" value="1"/>
</dbReference>
<dbReference type="HAMAP" id="MF_01930">
    <property type="entry name" value="PurN"/>
    <property type="match status" value="1"/>
</dbReference>
<dbReference type="CDD" id="cd08645">
    <property type="entry name" value="FMT_core_GART"/>
    <property type="match status" value="1"/>
</dbReference>
<dbReference type="NCBIfam" id="TIGR00639">
    <property type="entry name" value="PurN"/>
    <property type="match status" value="1"/>
</dbReference>
<evidence type="ECO:0000256" key="6">
    <source>
        <dbReference type="HAMAP-Rule" id="MF_01930"/>
    </source>
</evidence>
<dbReference type="SUPFAM" id="SSF53328">
    <property type="entry name" value="Formyltransferase"/>
    <property type="match status" value="1"/>
</dbReference>
<comment type="caution">
    <text evidence="6">Lacks conserved residue(s) required for the propagation of feature annotation.</text>
</comment>
<dbReference type="PROSITE" id="PS00373">
    <property type="entry name" value="GART"/>
    <property type="match status" value="1"/>
</dbReference>
<protein>
    <recommendedName>
        <fullName evidence="6">Phosphoribosylglycinamide formyltransferase</fullName>
        <ecNumber evidence="6">2.1.2.2</ecNumber>
    </recommendedName>
    <alternativeName>
        <fullName evidence="6">5'-phosphoribosylglycinamide transformylase</fullName>
    </alternativeName>
    <alternativeName>
        <fullName evidence="6">GAR transformylase</fullName>
        <shortName evidence="6">GART</shortName>
    </alternativeName>
</protein>
<comment type="catalytic activity">
    <reaction evidence="5 6">
        <text>N(1)-(5-phospho-beta-D-ribosyl)glycinamide + (6R)-10-formyltetrahydrofolate = N(2)-formyl-N(1)-(5-phospho-beta-D-ribosyl)glycinamide + (6S)-5,6,7,8-tetrahydrofolate + H(+)</text>
        <dbReference type="Rhea" id="RHEA:15053"/>
        <dbReference type="ChEBI" id="CHEBI:15378"/>
        <dbReference type="ChEBI" id="CHEBI:57453"/>
        <dbReference type="ChEBI" id="CHEBI:143788"/>
        <dbReference type="ChEBI" id="CHEBI:147286"/>
        <dbReference type="ChEBI" id="CHEBI:195366"/>
        <dbReference type="EC" id="2.1.2.2"/>
    </reaction>
</comment>
<dbReference type="GO" id="GO:0005829">
    <property type="term" value="C:cytosol"/>
    <property type="evidence" value="ECO:0007669"/>
    <property type="project" value="TreeGrafter"/>
</dbReference>
<dbReference type="Gene3D" id="3.40.50.170">
    <property type="entry name" value="Formyl transferase, N-terminal domain"/>
    <property type="match status" value="1"/>
</dbReference>
<evidence type="ECO:0000256" key="4">
    <source>
        <dbReference type="ARBA" id="ARBA00038440"/>
    </source>
</evidence>
<gene>
    <name evidence="6" type="primary">purN</name>
    <name evidence="8" type="ORF">ENX16_02935</name>
</gene>
<evidence type="ECO:0000256" key="2">
    <source>
        <dbReference type="ARBA" id="ARBA00022679"/>
    </source>
</evidence>
<reference evidence="8" key="1">
    <citation type="journal article" date="2020" name="mSystems">
        <title>Genome- and Community-Level Interaction Insights into Carbon Utilization and Element Cycling Functions of Hydrothermarchaeota in Hydrothermal Sediment.</title>
        <authorList>
            <person name="Zhou Z."/>
            <person name="Liu Y."/>
            <person name="Xu W."/>
            <person name="Pan J."/>
            <person name="Luo Z.H."/>
            <person name="Li M."/>
        </authorList>
    </citation>
    <scope>NUCLEOTIDE SEQUENCE [LARGE SCALE GENOMIC DNA]</scope>
    <source>
        <strain evidence="8">SpSt-914</strain>
    </source>
</reference>
<dbReference type="GO" id="GO:0006189">
    <property type="term" value="P:'de novo' IMP biosynthetic process"/>
    <property type="evidence" value="ECO:0007669"/>
    <property type="project" value="UniProtKB-UniRule"/>
</dbReference>
<feature type="binding site" evidence="6">
    <location>
        <position position="68"/>
    </location>
    <ligand>
        <name>(6R)-10-formyltetrahydrofolate</name>
        <dbReference type="ChEBI" id="CHEBI:195366"/>
    </ligand>
</feature>
<proteinExistence type="inferred from homology"/>